<sequence>MSGSPAMAALPPPPQQLRSPHLNSSSNGTTSSFPPISSSSYLSHSTGASASPHTPAHLATLLADAYAELDVLRRDLSQLKKRAEKAERLANALGVVRGSASASSSSAARPGPGPGPSSSSADPNVSSTASSSKNPNPNTTADDRDRAAPSSPNQHQQDDLAALLLSYESRATLAEVARDEADAKLAYFVDNWTQLDRYMTEVDAASLDARRGFGRVVEGALTTTTTTAAATANGSVPPPGHSWIPGGAREREGRTSRGRALAPGPLATLASFALPPLPGSVGSPGVRRPRTPSVDAYGVPAGKRRRGESDPSQSNAVYASRSNHSSSAHHQPSPAPGTSARMILPPSGDPHQPLLFGATGHPGQRSHHRPPSHLTPHPSLKRAHSRSSSDSSSGSLSVDEMLLAATTGDASPVLNGGGSAGIHPGQHQQHQLHAPQQHQQRPPSSARRPNPSPGPGPGSSAVYSPPHPHAPPPDFSNSPNLAVHGQARPTGHRAYSNTNGGSTELPPPAERGKAGFTGSVGGAGSNAGGGQAQFQTHVFAPVVTGAPVKRSKYSATLTPTSSSSASLQNPQNPQAQNPDQASSPPVVVYPPSNAAGQRICRQCGMAGRYKDGKCVEKWGPGPMGPGTVCDRCRKKMKRVERRGTLEAQAQQNAHAHAQRGVQRSDTMPAHLHSHSSSSSAHVASSSSHITASSLAASPQSQSINHSSSRHIPTSTPMRPSPGPAIAAFREPNHDQDQEHDQKPTDDDIPMSNLRGGGGGRTIHSSEHGYSAKKISSTAAGLGVGRPSSSSAAASASAFLHNAGPSAKRVSRSPGDTGSVMDVDADGDEEIGDDEIVEIVYGDGPEHSEADAGARVAPGRGAVDGDGDGDMEDGEGEERGGGDAELELLEAVDAAEANSVSSDGLD</sequence>
<keyword evidence="1" id="KW-0175">Coiled coil</keyword>
<keyword evidence="4" id="KW-1185">Reference proteome</keyword>
<evidence type="ECO:0000256" key="1">
    <source>
        <dbReference type="SAM" id="Coils"/>
    </source>
</evidence>
<feature type="compositionally biased region" description="Low complexity" evidence="2">
    <location>
        <begin position="674"/>
        <end position="711"/>
    </location>
</feature>
<comment type="caution">
    <text evidence="3">The sequence shown here is derived from an EMBL/GenBank/DDBJ whole genome shotgun (WGS) entry which is preliminary data.</text>
</comment>
<feature type="compositionally biased region" description="Gly residues" evidence="2">
    <location>
        <begin position="518"/>
        <end position="529"/>
    </location>
</feature>
<evidence type="ECO:0000256" key="2">
    <source>
        <dbReference type="SAM" id="MobiDB-lite"/>
    </source>
</evidence>
<name>A0A9P7G5I6_9AGAR</name>
<feature type="region of interest" description="Disordered" evidence="2">
    <location>
        <begin position="801"/>
        <end position="882"/>
    </location>
</feature>
<feature type="compositionally biased region" description="Low complexity" evidence="2">
    <location>
        <begin position="97"/>
        <end position="132"/>
    </location>
</feature>
<protein>
    <submittedName>
        <fullName evidence="3">Uncharacterized protein</fullName>
    </submittedName>
</protein>
<dbReference type="Proteomes" id="UP000775547">
    <property type="component" value="Unassembled WGS sequence"/>
</dbReference>
<feature type="compositionally biased region" description="Low complexity" evidence="2">
    <location>
        <begin position="386"/>
        <end position="397"/>
    </location>
</feature>
<feature type="compositionally biased region" description="Pro residues" evidence="2">
    <location>
        <begin position="465"/>
        <end position="474"/>
    </location>
</feature>
<reference evidence="3" key="1">
    <citation type="submission" date="2020-07" db="EMBL/GenBank/DDBJ databases">
        <authorList>
            <person name="Nieuwenhuis M."/>
            <person name="Van De Peppel L.J.J."/>
        </authorList>
    </citation>
    <scope>NUCLEOTIDE SEQUENCE</scope>
    <source>
        <strain evidence="3">AP01</strain>
        <tissue evidence="3">Mycelium</tissue>
    </source>
</reference>
<evidence type="ECO:0000313" key="3">
    <source>
        <dbReference type="EMBL" id="KAG5644259.1"/>
    </source>
</evidence>
<evidence type="ECO:0000313" key="4">
    <source>
        <dbReference type="Proteomes" id="UP000775547"/>
    </source>
</evidence>
<dbReference type="EMBL" id="JABCKV010000077">
    <property type="protein sequence ID" value="KAG5644259.1"/>
    <property type="molecule type" value="Genomic_DNA"/>
</dbReference>
<feature type="compositionally biased region" description="Polar residues" evidence="2">
    <location>
        <begin position="21"/>
        <end position="30"/>
    </location>
</feature>
<feature type="compositionally biased region" description="Acidic residues" evidence="2">
    <location>
        <begin position="864"/>
        <end position="875"/>
    </location>
</feature>
<proteinExistence type="predicted"/>
<feature type="compositionally biased region" description="Low complexity" evidence="2">
    <location>
        <begin position="316"/>
        <end position="332"/>
    </location>
</feature>
<feature type="region of interest" description="Disordered" evidence="2">
    <location>
        <begin position="645"/>
        <end position="770"/>
    </location>
</feature>
<gene>
    <name evidence="3" type="ORF">DXG03_008797</name>
</gene>
<feature type="compositionally biased region" description="Acidic residues" evidence="2">
    <location>
        <begin position="822"/>
        <end position="836"/>
    </location>
</feature>
<accession>A0A9P7G5I6</accession>
<feature type="region of interest" description="Disordered" evidence="2">
    <location>
        <begin position="230"/>
        <end position="529"/>
    </location>
</feature>
<feature type="coiled-coil region" evidence="1">
    <location>
        <begin position="62"/>
        <end position="89"/>
    </location>
</feature>
<feature type="compositionally biased region" description="Low complexity" evidence="2">
    <location>
        <begin position="423"/>
        <end position="449"/>
    </location>
</feature>
<dbReference type="AlphaFoldDB" id="A0A9P7G5I6"/>
<feature type="region of interest" description="Disordered" evidence="2">
    <location>
        <begin position="96"/>
        <end position="157"/>
    </location>
</feature>
<feature type="compositionally biased region" description="Basic and acidic residues" evidence="2">
    <location>
        <begin position="730"/>
        <end position="745"/>
    </location>
</feature>
<feature type="region of interest" description="Disordered" evidence="2">
    <location>
        <begin position="1"/>
        <end position="53"/>
    </location>
</feature>
<feature type="compositionally biased region" description="Low complexity" evidence="2">
    <location>
        <begin position="31"/>
        <end position="51"/>
    </location>
</feature>
<organism evidence="3 4">
    <name type="scientific">Asterophora parasitica</name>
    <dbReference type="NCBI Taxonomy" id="117018"/>
    <lineage>
        <taxon>Eukaryota</taxon>
        <taxon>Fungi</taxon>
        <taxon>Dikarya</taxon>
        <taxon>Basidiomycota</taxon>
        <taxon>Agaricomycotina</taxon>
        <taxon>Agaricomycetes</taxon>
        <taxon>Agaricomycetidae</taxon>
        <taxon>Agaricales</taxon>
        <taxon>Tricholomatineae</taxon>
        <taxon>Lyophyllaceae</taxon>
        <taxon>Asterophora</taxon>
    </lineage>
</organism>
<reference evidence="3" key="2">
    <citation type="submission" date="2021-10" db="EMBL/GenBank/DDBJ databases">
        <title>Phylogenomics reveals ancestral predisposition of the termite-cultivated fungus Termitomyces towards a domesticated lifestyle.</title>
        <authorList>
            <person name="Auxier B."/>
            <person name="Grum-Grzhimaylo A."/>
            <person name="Cardenas M.E."/>
            <person name="Lodge J.D."/>
            <person name="Laessoe T."/>
            <person name="Pedersen O."/>
            <person name="Smith M.E."/>
            <person name="Kuyper T.W."/>
            <person name="Franco-Molano E.A."/>
            <person name="Baroni T.J."/>
            <person name="Aanen D.K."/>
        </authorList>
    </citation>
    <scope>NUCLEOTIDE SEQUENCE</scope>
    <source>
        <strain evidence="3">AP01</strain>
        <tissue evidence="3">Mycelium</tissue>
    </source>
</reference>
<feature type="region of interest" description="Disordered" evidence="2">
    <location>
        <begin position="554"/>
        <end position="590"/>
    </location>
</feature>
<dbReference type="OrthoDB" id="2162994at2759"/>